<keyword evidence="2" id="KW-1185">Reference proteome</keyword>
<accession>A0ABV5ZCT1</accession>
<gene>
    <name evidence="1" type="ORF">ACFFLH_08305</name>
</gene>
<dbReference type="Proteomes" id="UP001589628">
    <property type="component" value="Unassembled WGS sequence"/>
</dbReference>
<organism evidence="1 2">
    <name type="scientific">Balneatrix alpica</name>
    <dbReference type="NCBI Taxonomy" id="75684"/>
    <lineage>
        <taxon>Bacteria</taxon>
        <taxon>Pseudomonadati</taxon>
        <taxon>Pseudomonadota</taxon>
        <taxon>Gammaproteobacteria</taxon>
        <taxon>Oceanospirillales</taxon>
        <taxon>Balneatrichaceae</taxon>
        <taxon>Balneatrix</taxon>
    </lineage>
</organism>
<dbReference type="Gene3D" id="2.30.30.830">
    <property type="match status" value="1"/>
</dbReference>
<name>A0ABV5ZCT1_9GAMM</name>
<dbReference type="EMBL" id="JBHLZN010000002">
    <property type="protein sequence ID" value="MFB9886408.1"/>
    <property type="molecule type" value="Genomic_DNA"/>
</dbReference>
<dbReference type="InterPro" id="IPR007446">
    <property type="entry name" value="PilP"/>
</dbReference>
<evidence type="ECO:0000313" key="2">
    <source>
        <dbReference type="Proteomes" id="UP001589628"/>
    </source>
</evidence>
<dbReference type="PROSITE" id="PS51257">
    <property type="entry name" value="PROKAR_LIPOPROTEIN"/>
    <property type="match status" value="1"/>
</dbReference>
<dbReference type="Pfam" id="PF04351">
    <property type="entry name" value="PilP"/>
    <property type="match status" value="1"/>
</dbReference>
<reference evidence="1 2" key="1">
    <citation type="submission" date="2024-09" db="EMBL/GenBank/DDBJ databases">
        <authorList>
            <person name="Sun Q."/>
            <person name="Mori K."/>
        </authorList>
    </citation>
    <scope>NUCLEOTIDE SEQUENCE [LARGE SCALE GENOMIC DNA]</scope>
    <source>
        <strain evidence="1 2">ATCC 51285</strain>
    </source>
</reference>
<comment type="caution">
    <text evidence="1">The sequence shown here is derived from an EMBL/GenBank/DDBJ whole genome shotgun (WGS) entry which is preliminary data.</text>
</comment>
<dbReference type="RefSeq" id="WP_027311862.1">
    <property type="nucleotide sequence ID" value="NZ_JAUESS010000003.1"/>
</dbReference>
<sequence>MIRVSVMLTMWVALTGCSEPASLQDLQNFVAQVTSEPAPPLDPLPKIPAYQPVPYAVTALREPFTNPLQISLQLAEQAENAIKPDLQRPTEELEAFDLDVLSFTGLVERKGQPYAIMKDPSGALHLVTKGNYMGKNHGQIKDIKIKRVDLKTASRANEPLVQAQLEIEEIVPSGEGWRSRPRFISLQVTNND</sequence>
<dbReference type="PIRSF" id="PIRSF016481">
    <property type="entry name" value="Pilus_assembly_PilP"/>
    <property type="match status" value="1"/>
</dbReference>
<proteinExistence type="predicted"/>
<evidence type="ECO:0000313" key="1">
    <source>
        <dbReference type="EMBL" id="MFB9886408.1"/>
    </source>
</evidence>
<protein>
    <submittedName>
        <fullName evidence="1">Pilus assembly protein PilP</fullName>
    </submittedName>
</protein>